<proteinExistence type="predicted"/>
<dbReference type="Proteomes" id="UP001501842">
    <property type="component" value="Unassembled WGS sequence"/>
</dbReference>
<sequence>MPRLRVVRLVSVMDVTAREDWTPETGGSLAFKPYPCEENARGAPGGVEELGPAADRVIWVAAEVFSGRRPFQQLASLATAELAGALTRQASRSHDRLPIRPGAPRIRNRRIQEPRDGVAEITATVVIGGRIQPIALRLVLLRGRWKCAALETVIPS</sequence>
<dbReference type="InterPro" id="IPR045596">
    <property type="entry name" value="DUF6459"/>
</dbReference>
<organism evidence="1 2">
    <name type="scientific">Actinocorallia aurantiaca</name>
    <dbReference type="NCBI Taxonomy" id="46204"/>
    <lineage>
        <taxon>Bacteria</taxon>
        <taxon>Bacillati</taxon>
        <taxon>Actinomycetota</taxon>
        <taxon>Actinomycetes</taxon>
        <taxon>Streptosporangiales</taxon>
        <taxon>Thermomonosporaceae</taxon>
        <taxon>Actinocorallia</taxon>
    </lineage>
</organism>
<dbReference type="Pfam" id="PF20060">
    <property type="entry name" value="DUF6459"/>
    <property type="match status" value="1"/>
</dbReference>
<reference evidence="1 2" key="1">
    <citation type="journal article" date="2019" name="Int. J. Syst. Evol. Microbiol.">
        <title>The Global Catalogue of Microorganisms (GCM) 10K type strain sequencing project: providing services to taxonomists for standard genome sequencing and annotation.</title>
        <authorList>
            <consortium name="The Broad Institute Genomics Platform"/>
            <consortium name="The Broad Institute Genome Sequencing Center for Infectious Disease"/>
            <person name="Wu L."/>
            <person name="Ma J."/>
        </authorList>
    </citation>
    <scope>NUCLEOTIDE SEQUENCE [LARGE SCALE GENOMIC DNA]</scope>
    <source>
        <strain evidence="1 2">JCM 8201</strain>
    </source>
</reference>
<evidence type="ECO:0000313" key="2">
    <source>
        <dbReference type="Proteomes" id="UP001501842"/>
    </source>
</evidence>
<accession>A0ABN3UMA4</accession>
<gene>
    <name evidence="1" type="ORF">GCM10010439_53030</name>
</gene>
<comment type="caution">
    <text evidence="1">The sequence shown here is derived from an EMBL/GenBank/DDBJ whole genome shotgun (WGS) entry which is preliminary data.</text>
</comment>
<name>A0ABN3UMA4_9ACTN</name>
<protein>
    <submittedName>
        <fullName evidence="1">Uncharacterized protein</fullName>
    </submittedName>
</protein>
<evidence type="ECO:0000313" key="1">
    <source>
        <dbReference type="EMBL" id="GAA2733310.1"/>
    </source>
</evidence>
<dbReference type="RefSeq" id="WP_344453947.1">
    <property type="nucleotide sequence ID" value="NZ_BAAATZ010000025.1"/>
</dbReference>
<dbReference type="EMBL" id="BAAATZ010000025">
    <property type="protein sequence ID" value="GAA2733310.1"/>
    <property type="molecule type" value="Genomic_DNA"/>
</dbReference>
<keyword evidence="2" id="KW-1185">Reference proteome</keyword>